<dbReference type="GO" id="GO:0006606">
    <property type="term" value="P:protein import into nucleus"/>
    <property type="evidence" value="ECO:0007669"/>
    <property type="project" value="TreeGrafter"/>
</dbReference>
<dbReference type="Proteomes" id="UP000277580">
    <property type="component" value="Unassembled WGS sequence"/>
</dbReference>
<accession>A0A3N4KST9</accession>
<evidence type="ECO:0000256" key="2">
    <source>
        <dbReference type="SAM" id="Phobius"/>
    </source>
</evidence>
<evidence type="ECO:0000313" key="3">
    <source>
        <dbReference type="EMBL" id="RPB12479.1"/>
    </source>
</evidence>
<dbReference type="Pfam" id="PF08058">
    <property type="entry name" value="NPCC"/>
    <property type="match status" value="1"/>
</dbReference>
<feature type="region of interest" description="Disordered" evidence="1">
    <location>
        <begin position="1"/>
        <end position="20"/>
    </location>
</feature>
<dbReference type="PANTHER" id="PTHR28003">
    <property type="entry name" value="NUCLEOPORIN POM34"/>
    <property type="match status" value="1"/>
</dbReference>
<feature type="compositionally biased region" description="Low complexity" evidence="1">
    <location>
        <begin position="1"/>
        <end position="18"/>
    </location>
</feature>
<dbReference type="GO" id="GO:0070762">
    <property type="term" value="C:nuclear pore transmembrane ring"/>
    <property type="evidence" value="ECO:0007669"/>
    <property type="project" value="TreeGrafter"/>
</dbReference>
<keyword evidence="2" id="KW-0472">Membrane</keyword>
<dbReference type="GO" id="GO:0030474">
    <property type="term" value="P:spindle pole body duplication"/>
    <property type="evidence" value="ECO:0007669"/>
    <property type="project" value="TreeGrafter"/>
</dbReference>
<keyword evidence="2" id="KW-1133">Transmembrane helix</keyword>
<protein>
    <submittedName>
        <fullName evidence="3">NPCC-domain-containing protein</fullName>
    </submittedName>
</protein>
<dbReference type="PANTHER" id="PTHR28003:SF1">
    <property type="entry name" value="NUCLEOPORIN POM34"/>
    <property type="match status" value="1"/>
</dbReference>
<feature type="transmembrane region" description="Helical" evidence="2">
    <location>
        <begin position="77"/>
        <end position="97"/>
    </location>
</feature>
<organism evidence="3 4">
    <name type="scientific">Morchella conica CCBAS932</name>
    <dbReference type="NCBI Taxonomy" id="1392247"/>
    <lineage>
        <taxon>Eukaryota</taxon>
        <taxon>Fungi</taxon>
        <taxon>Dikarya</taxon>
        <taxon>Ascomycota</taxon>
        <taxon>Pezizomycotina</taxon>
        <taxon>Pezizomycetes</taxon>
        <taxon>Pezizales</taxon>
        <taxon>Morchellaceae</taxon>
        <taxon>Morchella</taxon>
    </lineage>
</organism>
<keyword evidence="2" id="KW-0812">Transmembrane</keyword>
<feature type="region of interest" description="Disordered" evidence="1">
    <location>
        <begin position="134"/>
        <end position="214"/>
    </location>
</feature>
<dbReference type="EMBL" id="ML119128">
    <property type="protein sequence ID" value="RPB12479.1"/>
    <property type="molecule type" value="Genomic_DNA"/>
</dbReference>
<dbReference type="InterPro" id="IPR012578">
    <property type="entry name" value="Nucl_pore_cmplx"/>
</dbReference>
<dbReference type="STRING" id="1392247.A0A3N4KST9"/>
<dbReference type="AlphaFoldDB" id="A0A3N4KST9"/>
<sequence>MTPYKSAASTSSGTPTGSWRHPAIDIVAQRNSQKGFTETNFHRLMINGISLFLCWFIVAFFRQSSTLKNLIPTSPTISFYAFYALWGVRSLLVWNILESLYNLLRPVDEFTDIPLTPEQRKLLGLNPDTPLSPAAAEGSIVAPPRYTKNAPSSSRTGSPVSFNTSVSSPSPPQSRKATATPPPMTPSPLRMGGVVDRRSSFGSPSPAAARVGSSVVPSNKWLYEKNLQRKGMPFSPRPSYL</sequence>
<feature type="transmembrane region" description="Helical" evidence="2">
    <location>
        <begin position="44"/>
        <end position="65"/>
    </location>
</feature>
<keyword evidence="4" id="KW-1185">Reference proteome</keyword>
<dbReference type="InParanoid" id="A0A3N4KST9"/>
<feature type="compositionally biased region" description="Polar residues" evidence="1">
    <location>
        <begin position="149"/>
        <end position="176"/>
    </location>
</feature>
<evidence type="ECO:0000256" key="1">
    <source>
        <dbReference type="SAM" id="MobiDB-lite"/>
    </source>
</evidence>
<dbReference type="OrthoDB" id="429932at2759"/>
<name>A0A3N4KST9_9PEZI</name>
<gene>
    <name evidence="3" type="ORF">P167DRAFT_535823</name>
</gene>
<reference evidence="3 4" key="1">
    <citation type="journal article" date="2018" name="Nat. Ecol. Evol.">
        <title>Pezizomycetes genomes reveal the molecular basis of ectomycorrhizal truffle lifestyle.</title>
        <authorList>
            <person name="Murat C."/>
            <person name="Payen T."/>
            <person name="Noel B."/>
            <person name="Kuo A."/>
            <person name="Morin E."/>
            <person name="Chen J."/>
            <person name="Kohler A."/>
            <person name="Krizsan K."/>
            <person name="Balestrini R."/>
            <person name="Da Silva C."/>
            <person name="Montanini B."/>
            <person name="Hainaut M."/>
            <person name="Levati E."/>
            <person name="Barry K.W."/>
            <person name="Belfiori B."/>
            <person name="Cichocki N."/>
            <person name="Clum A."/>
            <person name="Dockter R.B."/>
            <person name="Fauchery L."/>
            <person name="Guy J."/>
            <person name="Iotti M."/>
            <person name="Le Tacon F."/>
            <person name="Lindquist E.A."/>
            <person name="Lipzen A."/>
            <person name="Malagnac F."/>
            <person name="Mello A."/>
            <person name="Molinier V."/>
            <person name="Miyauchi S."/>
            <person name="Poulain J."/>
            <person name="Riccioni C."/>
            <person name="Rubini A."/>
            <person name="Sitrit Y."/>
            <person name="Splivallo R."/>
            <person name="Traeger S."/>
            <person name="Wang M."/>
            <person name="Zifcakova L."/>
            <person name="Wipf D."/>
            <person name="Zambonelli A."/>
            <person name="Paolocci F."/>
            <person name="Nowrousian M."/>
            <person name="Ottonello S."/>
            <person name="Baldrian P."/>
            <person name="Spatafora J.W."/>
            <person name="Henrissat B."/>
            <person name="Nagy L.G."/>
            <person name="Aury J.M."/>
            <person name="Wincker P."/>
            <person name="Grigoriev I.V."/>
            <person name="Bonfante P."/>
            <person name="Martin F.M."/>
        </authorList>
    </citation>
    <scope>NUCLEOTIDE SEQUENCE [LARGE SCALE GENOMIC DNA]</scope>
    <source>
        <strain evidence="3 4">CCBAS932</strain>
    </source>
</reference>
<dbReference type="GO" id="GO:0005640">
    <property type="term" value="C:nuclear outer membrane"/>
    <property type="evidence" value="ECO:0007669"/>
    <property type="project" value="TreeGrafter"/>
</dbReference>
<proteinExistence type="predicted"/>
<evidence type="ECO:0000313" key="4">
    <source>
        <dbReference type="Proteomes" id="UP000277580"/>
    </source>
</evidence>